<evidence type="ECO:0000256" key="1">
    <source>
        <dbReference type="SAM" id="MobiDB-lite"/>
    </source>
</evidence>
<sequence>MRLAVTPLCLHSPATFYNLCFHLASFIITMPKVPKETGKKKKVVLTIQQKLEILAKLKGTSIAHKYGIGNATSTDIKKAGPQLSCHQGVAGGELSNRCSAVVTCRLVVNWSHPPRSPLCLKQVHAVALLHTSHHRDQQRPASVSIHNYNALHHHR</sequence>
<name>A0A5B7CMJ7_PORTR</name>
<gene>
    <name evidence="2" type="ORF">E2C01_003320</name>
</gene>
<evidence type="ECO:0000313" key="2">
    <source>
        <dbReference type="EMBL" id="MPC10680.1"/>
    </source>
</evidence>
<protein>
    <recommendedName>
        <fullName evidence="4">HTH psq-type domain-containing protein</fullName>
    </recommendedName>
</protein>
<feature type="region of interest" description="Disordered" evidence="1">
    <location>
        <begin position="133"/>
        <end position="155"/>
    </location>
</feature>
<accession>A0A5B7CMJ7</accession>
<evidence type="ECO:0000313" key="3">
    <source>
        <dbReference type="Proteomes" id="UP000324222"/>
    </source>
</evidence>
<dbReference type="EMBL" id="VSRR010000126">
    <property type="protein sequence ID" value="MPC10680.1"/>
    <property type="molecule type" value="Genomic_DNA"/>
</dbReference>
<dbReference type="AlphaFoldDB" id="A0A5B7CMJ7"/>
<evidence type="ECO:0008006" key="4">
    <source>
        <dbReference type="Google" id="ProtNLM"/>
    </source>
</evidence>
<proteinExistence type="predicted"/>
<comment type="caution">
    <text evidence="2">The sequence shown here is derived from an EMBL/GenBank/DDBJ whole genome shotgun (WGS) entry which is preliminary data.</text>
</comment>
<dbReference type="Proteomes" id="UP000324222">
    <property type="component" value="Unassembled WGS sequence"/>
</dbReference>
<keyword evidence="3" id="KW-1185">Reference proteome</keyword>
<reference evidence="2 3" key="1">
    <citation type="submission" date="2019-05" db="EMBL/GenBank/DDBJ databases">
        <title>Another draft genome of Portunus trituberculatus and its Hox gene families provides insights of decapod evolution.</title>
        <authorList>
            <person name="Jeong J.-H."/>
            <person name="Song I."/>
            <person name="Kim S."/>
            <person name="Choi T."/>
            <person name="Kim D."/>
            <person name="Ryu S."/>
            <person name="Kim W."/>
        </authorList>
    </citation>
    <scope>NUCLEOTIDE SEQUENCE [LARGE SCALE GENOMIC DNA]</scope>
    <source>
        <tissue evidence="2">Muscle</tissue>
    </source>
</reference>
<organism evidence="2 3">
    <name type="scientific">Portunus trituberculatus</name>
    <name type="common">Swimming crab</name>
    <name type="synonym">Neptunus trituberculatus</name>
    <dbReference type="NCBI Taxonomy" id="210409"/>
    <lineage>
        <taxon>Eukaryota</taxon>
        <taxon>Metazoa</taxon>
        <taxon>Ecdysozoa</taxon>
        <taxon>Arthropoda</taxon>
        <taxon>Crustacea</taxon>
        <taxon>Multicrustacea</taxon>
        <taxon>Malacostraca</taxon>
        <taxon>Eumalacostraca</taxon>
        <taxon>Eucarida</taxon>
        <taxon>Decapoda</taxon>
        <taxon>Pleocyemata</taxon>
        <taxon>Brachyura</taxon>
        <taxon>Eubrachyura</taxon>
        <taxon>Portunoidea</taxon>
        <taxon>Portunidae</taxon>
        <taxon>Portuninae</taxon>
        <taxon>Portunus</taxon>
    </lineage>
</organism>